<proteinExistence type="predicted"/>
<dbReference type="AlphaFoldDB" id="A0AAU8GT29"/>
<protein>
    <recommendedName>
        <fullName evidence="2">DUF1887 family protein</fullName>
    </recommendedName>
</protein>
<dbReference type="GO" id="GO:0003676">
    <property type="term" value="F:nucleic acid binding"/>
    <property type="evidence" value="ECO:0007669"/>
    <property type="project" value="InterPro"/>
</dbReference>
<sequence>MNDIEDIKALLNRIAKALETIADYLNDKQVARSKENKDAFDSLSSVETDKNKFVNDFSEIEEFLNSKNIRIKSIKEEEESDEILDKIALFMGDRYSHIKNLYQHIKRDLNKGRSFTLDLRNHKQEEIASITQLCSNLHQIAFLEEYKYYKSPKYTLYAKVNRIPKAINFFTGGWLERYVKSAVIEAIKSISHPIPVNYSYLKNPQIILPNGDNFELDIIFKIEDEYFWFEAKTGDYQRYIDKYSKVAEILKLDYEHAYMILTDITEAGAKALFSLFKMSVIRIDDFYETFKEAIQHLKPQPEEELGSDEQNNEL</sequence>
<dbReference type="InterPro" id="IPR011856">
    <property type="entry name" value="tRNA_endonuc-like_dom_sf"/>
</dbReference>
<dbReference type="KEGG" id="taut:V4D30_05250"/>
<dbReference type="RefSeq" id="WP_353683282.1">
    <property type="nucleotide sequence ID" value="NZ_CP144373.1"/>
</dbReference>
<evidence type="ECO:0008006" key="2">
    <source>
        <dbReference type="Google" id="ProtNLM"/>
    </source>
</evidence>
<dbReference type="EMBL" id="CP144373">
    <property type="protein sequence ID" value="XCH45740.1"/>
    <property type="molecule type" value="Genomic_DNA"/>
</dbReference>
<reference evidence="1" key="1">
    <citation type="submission" date="2024-01" db="EMBL/GenBank/DDBJ databases">
        <title>The first autotrophic representatives of the genus Thermodesulfovibrio.</title>
        <authorList>
            <person name="Maltseva A.I."/>
            <person name="Elcheninov A.G."/>
            <person name="Kublanov I.V."/>
            <person name="Lebedinsky A.V."/>
            <person name="Frolov E.N."/>
        </authorList>
    </citation>
    <scope>NUCLEOTIDE SEQUENCE</scope>
    <source>
        <strain evidence="1">3907-1M</strain>
    </source>
</reference>
<evidence type="ECO:0000313" key="1">
    <source>
        <dbReference type="EMBL" id="XCH45740.1"/>
    </source>
</evidence>
<organism evidence="1">
    <name type="scientific">Thermodesulfovibrio autotrophicus</name>
    <dbReference type="NCBI Taxonomy" id="3118333"/>
    <lineage>
        <taxon>Bacteria</taxon>
        <taxon>Pseudomonadati</taxon>
        <taxon>Nitrospirota</taxon>
        <taxon>Thermodesulfovibrionia</taxon>
        <taxon>Thermodesulfovibrionales</taxon>
        <taxon>Thermodesulfovibrionaceae</taxon>
        <taxon>Thermodesulfovibrio</taxon>
    </lineage>
</organism>
<dbReference type="SUPFAM" id="SSF52980">
    <property type="entry name" value="Restriction endonuclease-like"/>
    <property type="match status" value="1"/>
</dbReference>
<dbReference type="Gene3D" id="3.40.1350.10">
    <property type="match status" value="1"/>
</dbReference>
<name>A0AAU8GT29_9BACT</name>
<gene>
    <name evidence="1" type="ORF">V4D30_05250</name>
</gene>
<accession>A0AAU8GT29</accession>
<dbReference type="InterPro" id="IPR011335">
    <property type="entry name" value="Restrct_endonuc-II-like"/>
</dbReference>